<protein>
    <recommendedName>
        <fullName evidence="1">DUF6455 domain-containing protein</fullName>
    </recommendedName>
</protein>
<keyword evidence="3" id="KW-1185">Reference proteome</keyword>
<feature type="domain" description="DUF6455" evidence="1">
    <location>
        <begin position="1"/>
        <end position="83"/>
    </location>
</feature>
<evidence type="ECO:0000313" key="2">
    <source>
        <dbReference type="EMBL" id="SMO64946.1"/>
    </source>
</evidence>
<dbReference type="RefSeq" id="WP_221929482.1">
    <property type="nucleotide sequence ID" value="NZ_FXTE01000004.1"/>
</dbReference>
<dbReference type="Pfam" id="PF20056">
    <property type="entry name" value="DUF6455"/>
    <property type="match status" value="1"/>
</dbReference>
<organism evidence="2 3">
    <name type="scientific">Ruegeria faecimaris</name>
    <dbReference type="NCBI Taxonomy" id="686389"/>
    <lineage>
        <taxon>Bacteria</taxon>
        <taxon>Pseudomonadati</taxon>
        <taxon>Pseudomonadota</taxon>
        <taxon>Alphaproteobacteria</taxon>
        <taxon>Rhodobacterales</taxon>
        <taxon>Roseobacteraceae</taxon>
        <taxon>Ruegeria</taxon>
    </lineage>
</organism>
<gene>
    <name evidence="2" type="ORF">SAMN06265380_10483</name>
</gene>
<dbReference type="InterPro" id="IPR045601">
    <property type="entry name" value="DUF6455"/>
</dbReference>
<proteinExistence type="predicted"/>
<evidence type="ECO:0000259" key="1">
    <source>
        <dbReference type="Pfam" id="PF20056"/>
    </source>
</evidence>
<accession>A0A521CZS5</accession>
<dbReference type="Proteomes" id="UP000319555">
    <property type="component" value="Unassembled WGS sequence"/>
</dbReference>
<evidence type="ECO:0000313" key="3">
    <source>
        <dbReference type="Proteomes" id="UP000319555"/>
    </source>
</evidence>
<dbReference type="AlphaFoldDB" id="A0A521CZS5"/>
<reference evidence="2 3" key="1">
    <citation type="submission" date="2017-05" db="EMBL/GenBank/DDBJ databases">
        <authorList>
            <person name="Varghese N."/>
            <person name="Submissions S."/>
        </authorList>
    </citation>
    <scope>NUCLEOTIDE SEQUENCE [LARGE SCALE GENOMIC DNA]</scope>
    <source>
        <strain evidence="2 3">DSM 28009</strain>
    </source>
</reference>
<name>A0A521CZS5_9RHOB</name>
<sequence>MPRLGHLMTHLCLVLRMGQATGTDIVRAHNKGRLSQEDWAEMIRLCQGCGWAAACPDWMERHPDVAGAPQTCPNKHQFAALKAIQMQELG</sequence>
<dbReference type="EMBL" id="FXTE01000004">
    <property type="protein sequence ID" value="SMO64946.1"/>
    <property type="molecule type" value="Genomic_DNA"/>
</dbReference>